<keyword evidence="1" id="KW-0732">Signal</keyword>
<comment type="caution">
    <text evidence="3">The sequence shown here is derived from an EMBL/GenBank/DDBJ whole genome shotgun (WGS) entry which is preliminary data.</text>
</comment>
<proteinExistence type="predicted"/>
<protein>
    <submittedName>
        <fullName evidence="3">Glycine zipper 2TM domain-containing protein</fullName>
    </submittedName>
</protein>
<feature type="signal peptide" evidence="1">
    <location>
        <begin position="1"/>
        <end position="21"/>
    </location>
</feature>
<evidence type="ECO:0000259" key="2">
    <source>
        <dbReference type="Pfam" id="PF05433"/>
    </source>
</evidence>
<organism evidence="3 4">
    <name type="scientific">Ralstonia pickettii</name>
    <name type="common">Burkholderia pickettii</name>
    <dbReference type="NCBI Taxonomy" id="329"/>
    <lineage>
        <taxon>Bacteria</taxon>
        <taxon>Pseudomonadati</taxon>
        <taxon>Pseudomonadota</taxon>
        <taxon>Betaproteobacteria</taxon>
        <taxon>Burkholderiales</taxon>
        <taxon>Burkholderiaceae</taxon>
        <taxon>Ralstonia</taxon>
    </lineage>
</organism>
<evidence type="ECO:0000313" key="4">
    <source>
        <dbReference type="Proteomes" id="UP000234456"/>
    </source>
</evidence>
<evidence type="ECO:0000256" key="1">
    <source>
        <dbReference type="SAM" id="SignalP"/>
    </source>
</evidence>
<dbReference type="AlphaFoldDB" id="A0A2N4TTE6"/>
<evidence type="ECO:0000313" key="3">
    <source>
        <dbReference type="EMBL" id="PLC42998.1"/>
    </source>
</evidence>
<dbReference type="Proteomes" id="UP000234456">
    <property type="component" value="Unassembled WGS sequence"/>
</dbReference>
<dbReference type="RefSeq" id="WP_027679263.1">
    <property type="nucleotide sequence ID" value="NZ_PKQE01000002.1"/>
</dbReference>
<dbReference type="PROSITE" id="PS51257">
    <property type="entry name" value="PROKAR_LIPOPROTEIN"/>
    <property type="match status" value="1"/>
</dbReference>
<feature type="chain" id="PRO_5014606804" evidence="1">
    <location>
        <begin position="22"/>
        <end position="60"/>
    </location>
</feature>
<accession>A0A2N4TTE6</accession>
<dbReference type="GO" id="GO:0019867">
    <property type="term" value="C:outer membrane"/>
    <property type="evidence" value="ECO:0007669"/>
    <property type="project" value="InterPro"/>
</dbReference>
<reference evidence="3 4" key="1">
    <citation type="submission" date="2017-12" db="EMBL/GenBank/DDBJ databases">
        <title>Draft genome sequence of Ralstonia pickettii 52.</title>
        <authorList>
            <person name="Zheng B."/>
        </authorList>
    </citation>
    <scope>NUCLEOTIDE SEQUENCE [LARGE SCALE GENOMIC DNA]</scope>
    <source>
        <strain evidence="3 4">52</strain>
    </source>
</reference>
<dbReference type="InterPro" id="IPR008816">
    <property type="entry name" value="Gly_zipper_2TM_dom"/>
</dbReference>
<feature type="domain" description="Glycine zipper 2TM" evidence="2">
    <location>
        <begin position="23"/>
        <end position="58"/>
    </location>
</feature>
<name>A0A2N4TTE6_RALPI</name>
<dbReference type="EMBL" id="PKQE01000002">
    <property type="protein sequence ID" value="PLC42998.1"/>
    <property type="molecule type" value="Genomic_DNA"/>
</dbReference>
<sequence length="60" mass="5602">MNAWKTALICALAALAPTLTACTAGGAVAGGVAGHEMTHSTAGTIGGAAAGAVIGHELSK</sequence>
<gene>
    <name evidence="3" type="ORF">C0Q88_13875</name>
</gene>
<dbReference type="Pfam" id="PF05433">
    <property type="entry name" value="Rick_17kDa_Anti"/>
    <property type="match status" value="1"/>
</dbReference>